<feature type="region of interest" description="Disordered" evidence="1">
    <location>
        <begin position="201"/>
        <end position="224"/>
    </location>
</feature>
<dbReference type="STRING" id="3988.B9RVS4"/>
<dbReference type="PANTHER" id="PTHR37260">
    <property type="entry name" value="PHOSPHORELAY PROTEIN"/>
    <property type="match status" value="1"/>
</dbReference>
<accession>B9RVS4</accession>
<reference evidence="3" key="1">
    <citation type="journal article" date="2010" name="Nat. Biotechnol.">
        <title>Draft genome sequence of the oilseed species Ricinus communis.</title>
        <authorList>
            <person name="Chan A.P."/>
            <person name="Crabtree J."/>
            <person name="Zhao Q."/>
            <person name="Lorenzi H."/>
            <person name="Orvis J."/>
            <person name="Puiu D."/>
            <person name="Melake-Berhan A."/>
            <person name="Jones K.M."/>
            <person name="Redman J."/>
            <person name="Chen G."/>
            <person name="Cahoon E.B."/>
            <person name="Gedil M."/>
            <person name="Stanke M."/>
            <person name="Haas B.J."/>
            <person name="Wortman J.R."/>
            <person name="Fraser-Liggett C.M."/>
            <person name="Ravel J."/>
            <person name="Rabinowicz P.D."/>
        </authorList>
    </citation>
    <scope>NUCLEOTIDE SEQUENCE [LARGE SCALE GENOMIC DNA]</scope>
    <source>
        <strain evidence="3">cv. Hale</strain>
    </source>
</reference>
<dbReference type="OMA" id="VTEIEIC"/>
<gene>
    <name evidence="2" type="ORF">RCOM_1171880</name>
</gene>
<feature type="region of interest" description="Disordered" evidence="1">
    <location>
        <begin position="1"/>
        <end position="79"/>
    </location>
</feature>
<dbReference type="Proteomes" id="UP000008311">
    <property type="component" value="Unassembled WGS sequence"/>
</dbReference>
<dbReference type="InterPro" id="IPR053342">
    <property type="entry name" value="Exosome_cofactor/PTGS_suppr"/>
</dbReference>
<name>B9RVS4_RICCO</name>
<evidence type="ECO:0000313" key="3">
    <source>
        <dbReference type="Proteomes" id="UP000008311"/>
    </source>
</evidence>
<organism evidence="2 3">
    <name type="scientific">Ricinus communis</name>
    <name type="common">Castor bean</name>
    <dbReference type="NCBI Taxonomy" id="3988"/>
    <lineage>
        <taxon>Eukaryota</taxon>
        <taxon>Viridiplantae</taxon>
        <taxon>Streptophyta</taxon>
        <taxon>Embryophyta</taxon>
        <taxon>Tracheophyta</taxon>
        <taxon>Spermatophyta</taxon>
        <taxon>Magnoliopsida</taxon>
        <taxon>eudicotyledons</taxon>
        <taxon>Gunneridae</taxon>
        <taxon>Pentapetalae</taxon>
        <taxon>rosids</taxon>
        <taxon>fabids</taxon>
        <taxon>Malpighiales</taxon>
        <taxon>Euphorbiaceae</taxon>
        <taxon>Acalyphoideae</taxon>
        <taxon>Acalypheae</taxon>
        <taxon>Ricinus</taxon>
    </lineage>
</organism>
<dbReference type="eggNOG" id="ENOG502QPUK">
    <property type="taxonomic scope" value="Eukaryota"/>
</dbReference>
<feature type="compositionally biased region" description="Basic residues" evidence="1">
    <location>
        <begin position="7"/>
        <end position="30"/>
    </location>
</feature>
<dbReference type="AlphaFoldDB" id="B9RVS4"/>
<dbReference type="OrthoDB" id="685075at2759"/>
<dbReference type="EMBL" id="EQ973822">
    <property type="protein sequence ID" value="EEF44361.1"/>
    <property type="molecule type" value="Genomic_DNA"/>
</dbReference>
<evidence type="ECO:0000313" key="2">
    <source>
        <dbReference type="EMBL" id="EEF44361.1"/>
    </source>
</evidence>
<dbReference type="PANTHER" id="PTHR37260:SF2">
    <property type="entry name" value="PROTEIN ECERIFERUM 16"/>
    <property type="match status" value="1"/>
</dbReference>
<protein>
    <submittedName>
        <fullName evidence="2">Uncharacterized protein</fullName>
    </submittedName>
</protein>
<dbReference type="KEGG" id="rcu:8269113"/>
<dbReference type="FunCoup" id="B9RVS4">
    <property type="interactions" value="932"/>
</dbReference>
<keyword evidence="3" id="KW-1185">Reference proteome</keyword>
<sequence>MDSKALAKSKRAHSLHHSKKQFHSGQKAKVKAPTGGATDAASGNKAVGKQTREKARQSGLPSNCDRYEEEFDSGSGDPLGDSINNASDIILPKSKGADYRHLIAEAQSQCQSGSYLDMFPSLEDILPADFKLGVGPMLSVRGEGILSWTGDDNFVVEDESAVSPEAHFLSLNLSALAEQLLKVDISERLFMEADILPPELSGHGAKATSSLESEQKQTSEMKVNSTVSEELILKDLSEKNEFAKQSSEVMSSESILTGQSDPISLNQEFDMINKTEGDFSASRHSSSCENRAMESPAEISGSSIADPKKKPYMFEATAAEAELDMLLDSFNETKFLDSSGFTSAAFPLSKKEAPRALPQLIRNTPSSSKTSISATLDDALDDLLEQTSNLSNQNNSYQSVKVTATSNEMQSSSSSRSVTKSKVLDDFDSWLDTL</sequence>
<evidence type="ECO:0000256" key="1">
    <source>
        <dbReference type="SAM" id="MobiDB-lite"/>
    </source>
</evidence>
<proteinExistence type="predicted"/>
<dbReference type="InParanoid" id="B9RVS4"/>